<organism evidence="3 5">
    <name type="scientific">Pseudomonas morbosilactucae</name>
    <dbReference type="NCBI Taxonomy" id="2938197"/>
    <lineage>
        <taxon>Bacteria</taxon>
        <taxon>Pseudomonadati</taxon>
        <taxon>Pseudomonadota</taxon>
        <taxon>Gammaproteobacteria</taxon>
        <taxon>Pseudomonadales</taxon>
        <taxon>Pseudomonadaceae</taxon>
        <taxon>Pseudomonas</taxon>
    </lineage>
</organism>
<keyword evidence="6" id="KW-1185">Reference proteome</keyword>
<accession>A0A9X1YX18</accession>
<evidence type="ECO:0000313" key="4">
    <source>
        <dbReference type="EMBL" id="MCK9818445.1"/>
    </source>
</evidence>
<dbReference type="GO" id="GO:0046872">
    <property type="term" value="F:metal ion binding"/>
    <property type="evidence" value="ECO:0007669"/>
    <property type="project" value="UniProtKB-KW"/>
</dbReference>
<dbReference type="Gene3D" id="2.30.170.10">
    <property type="match status" value="1"/>
</dbReference>
<dbReference type="AlphaFoldDB" id="A0A9X1YX18"/>
<dbReference type="Pfam" id="PF02069">
    <property type="entry name" value="Metallothio_Pro"/>
    <property type="match status" value="1"/>
</dbReference>
<evidence type="ECO:0000313" key="3">
    <source>
        <dbReference type="EMBL" id="MCK9799833.1"/>
    </source>
</evidence>
<dbReference type="Proteomes" id="UP001155059">
    <property type="component" value="Unassembled WGS sequence"/>
</dbReference>
<evidence type="ECO:0000256" key="1">
    <source>
        <dbReference type="ARBA" id="ARBA00022723"/>
    </source>
</evidence>
<dbReference type="Proteomes" id="UP001155163">
    <property type="component" value="Unassembled WGS sequence"/>
</dbReference>
<proteinExistence type="predicted"/>
<dbReference type="EMBL" id="JALQCW010000052">
    <property type="protein sequence ID" value="MCK9799833.1"/>
    <property type="molecule type" value="Genomic_DNA"/>
</dbReference>
<sequence>MPDSTCACPACTCKVGPNAIVRHGKQYCCMACADHHADGAPCVSHDGCKCAEGSEGG</sequence>
<protein>
    <submittedName>
        <fullName evidence="3">Metallothionein</fullName>
    </submittedName>
</protein>
<keyword evidence="1" id="KW-0479">Metal-binding</keyword>
<dbReference type="EMBL" id="JALQCX010000084">
    <property type="protein sequence ID" value="MCK9818445.1"/>
    <property type="molecule type" value="Genomic_DNA"/>
</dbReference>
<dbReference type="InterPro" id="IPR017854">
    <property type="entry name" value="Metalthion_dom_sf"/>
</dbReference>
<name>A0A9X1YX18_9PSED</name>
<dbReference type="RefSeq" id="WP_123331361.1">
    <property type="nucleotide sequence ID" value="NZ_JALQCW010000052.1"/>
</dbReference>
<reference evidence="5 6" key="1">
    <citation type="journal article" date="2022" name="Int. J. Syst. Evol. Microbiol.">
        <title>Pseudomonas aegrilactucae sp. nov. and Pseudomonas morbosilactucae sp. nov., pathogens causing bacterial rot of lettuce in Japan.</title>
        <authorList>
            <person name="Sawada H."/>
            <person name="Fujikawa T."/>
            <person name="Satou M."/>
        </authorList>
    </citation>
    <scope>NUCLEOTIDE SEQUENCE [LARGE SCALE GENOMIC DNA]</scope>
    <source>
        <strain evidence="3 5">MAFF 302030</strain>
        <strain evidence="4 6">MAFF 302046</strain>
    </source>
</reference>
<evidence type="ECO:0000313" key="6">
    <source>
        <dbReference type="Proteomes" id="UP001155163"/>
    </source>
</evidence>
<keyword evidence="2" id="KW-0480">Metal-thiolate cluster</keyword>
<gene>
    <name evidence="3" type="ORF">M1B34_19510</name>
    <name evidence="4" type="ORF">M1B35_31070</name>
</gene>
<reference evidence="5 6" key="2">
    <citation type="journal article" date="2023" name="Plant Pathol.">
        <title>Dismantling and reorganizing Pseudomonas marginalis sensu#lato.</title>
        <authorList>
            <person name="Sawada H."/>
            <person name="Fujikawa T."/>
            <person name="Satou M."/>
        </authorList>
    </citation>
    <scope>NUCLEOTIDE SEQUENCE [LARGE SCALE GENOMIC DNA]</scope>
    <source>
        <strain evidence="3 5">MAFF 302030</strain>
        <strain evidence="4 6">MAFF 302046</strain>
    </source>
</reference>
<dbReference type="SUPFAM" id="SSF57868">
    <property type="entry name" value="Metallothionein"/>
    <property type="match status" value="1"/>
</dbReference>
<evidence type="ECO:0000313" key="5">
    <source>
        <dbReference type="Proteomes" id="UP001155059"/>
    </source>
</evidence>
<dbReference type="InterPro" id="IPR000518">
    <property type="entry name" value="Metalthion_fam14_prok"/>
</dbReference>
<evidence type="ECO:0000256" key="2">
    <source>
        <dbReference type="ARBA" id="ARBA00022851"/>
    </source>
</evidence>
<comment type="caution">
    <text evidence="3">The sequence shown here is derived from an EMBL/GenBank/DDBJ whole genome shotgun (WGS) entry which is preliminary data.</text>
</comment>